<comment type="caution">
    <text evidence="1">The sequence shown here is derived from an EMBL/GenBank/DDBJ whole genome shotgun (WGS) entry which is preliminary data.</text>
</comment>
<keyword evidence="2" id="KW-1185">Reference proteome</keyword>
<reference evidence="2" key="1">
    <citation type="journal article" date="2024" name="Front. Bioeng. Biotechnol.">
        <title>Genome-scale model development and genomic sequencing of the oleaginous clade Lipomyces.</title>
        <authorList>
            <person name="Czajka J.J."/>
            <person name="Han Y."/>
            <person name="Kim J."/>
            <person name="Mondo S.J."/>
            <person name="Hofstad B.A."/>
            <person name="Robles A."/>
            <person name="Haridas S."/>
            <person name="Riley R."/>
            <person name="LaButti K."/>
            <person name="Pangilinan J."/>
            <person name="Andreopoulos W."/>
            <person name="Lipzen A."/>
            <person name="Yan J."/>
            <person name="Wang M."/>
            <person name="Ng V."/>
            <person name="Grigoriev I.V."/>
            <person name="Spatafora J.W."/>
            <person name="Magnuson J.K."/>
            <person name="Baker S.E."/>
            <person name="Pomraning K.R."/>
        </authorList>
    </citation>
    <scope>NUCLEOTIDE SEQUENCE [LARGE SCALE GENOMIC DNA]</scope>
    <source>
        <strain evidence="2">CBS 10300</strain>
    </source>
</reference>
<sequence>MAQKVTLQSSFGLVLLAISIFVSVAGGLEKSFASVPPLFSNGSSIMVTTSSQGAFDGPKLSIVNNSSFDWWYFDICSEEASVQIVFITSTVSAIGHPESSVPLVTYVTLNGLFPNGTAFAYVVPSMSVYIATEGDGSSGFYDGFGSWKGTPDMSYYTISVDSEAIGVKGALYFQSAAPARYPLQFAAERAGSTEVLAPNFGWANAVPDSDAQAHLSIGGTKLHIVGRGYHDKNWGDAPMQDTTKTWYWGHAKVGPYAIVWFDYISRDGQEYYSAYLTKNGAPVILGSSMTVRPYGRNETQRLYPPNPSSTEPDGFIINIDAGNAGKFEFTASNDNVVQAIDVYTRWTGQVTGGPVGGEQFYGPGVGLWEWMRFIS</sequence>
<gene>
    <name evidence="1" type="ORF">V1517DRAFT_320729</name>
</gene>
<organism evidence="1 2">
    <name type="scientific">Lipomyces orientalis</name>
    <dbReference type="NCBI Taxonomy" id="1233043"/>
    <lineage>
        <taxon>Eukaryota</taxon>
        <taxon>Fungi</taxon>
        <taxon>Dikarya</taxon>
        <taxon>Ascomycota</taxon>
        <taxon>Saccharomycotina</taxon>
        <taxon>Lipomycetes</taxon>
        <taxon>Lipomycetales</taxon>
        <taxon>Lipomycetaceae</taxon>
        <taxon>Lipomyces</taxon>
    </lineage>
</organism>
<protein>
    <submittedName>
        <fullName evidence="1">Uncharacterized protein</fullName>
    </submittedName>
</protein>
<dbReference type="EMBL" id="MU970063">
    <property type="protein sequence ID" value="KAK9323263.1"/>
    <property type="molecule type" value="Genomic_DNA"/>
</dbReference>
<name>A0ACC3TPZ6_9ASCO</name>
<evidence type="ECO:0000313" key="2">
    <source>
        <dbReference type="Proteomes" id="UP001489719"/>
    </source>
</evidence>
<evidence type="ECO:0000313" key="1">
    <source>
        <dbReference type="EMBL" id="KAK9323263.1"/>
    </source>
</evidence>
<accession>A0ACC3TPZ6</accession>
<dbReference type="Proteomes" id="UP001489719">
    <property type="component" value="Unassembled WGS sequence"/>
</dbReference>
<proteinExistence type="predicted"/>